<feature type="chain" id="PRO_5045313782" description="Lysozyme inhibitor LprI-like N-terminal domain-containing protein" evidence="1">
    <location>
        <begin position="25"/>
        <end position="138"/>
    </location>
</feature>
<accession>A0ABP9BW20</accession>
<dbReference type="Proteomes" id="UP001499959">
    <property type="component" value="Unassembled WGS sequence"/>
</dbReference>
<evidence type="ECO:0000259" key="2">
    <source>
        <dbReference type="Pfam" id="PF07007"/>
    </source>
</evidence>
<name>A0ABP9BW20_9GAMM</name>
<gene>
    <name evidence="3" type="ORF">GCM10023307_28110</name>
</gene>
<reference evidence="4" key="1">
    <citation type="journal article" date="2019" name="Int. J. Syst. Evol. Microbiol.">
        <title>The Global Catalogue of Microorganisms (GCM) 10K type strain sequencing project: providing services to taxonomists for standard genome sequencing and annotation.</title>
        <authorList>
            <consortium name="The Broad Institute Genomics Platform"/>
            <consortium name="The Broad Institute Genome Sequencing Center for Infectious Disease"/>
            <person name="Wu L."/>
            <person name="Ma J."/>
        </authorList>
    </citation>
    <scope>NUCLEOTIDE SEQUENCE [LARGE SCALE GENOMIC DNA]</scope>
    <source>
        <strain evidence="4">JCM 18204</strain>
    </source>
</reference>
<dbReference type="InterPro" id="IPR009739">
    <property type="entry name" value="LprI-like_N"/>
</dbReference>
<keyword evidence="1" id="KW-0732">Signal</keyword>
<organism evidence="3 4">
    <name type="scientific">Lysobacter hankyongensis</name>
    <dbReference type="NCBI Taxonomy" id="1176535"/>
    <lineage>
        <taxon>Bacteria</taxon>
        <taxon>Pseudomonadati</taxon>
        <taxon>Pseudomonadota</taxon>
        <taxon>Gammaproteobacteria</taxon>
        <taxon>Lysobacterales</taxon>
        <taxon>Lysobacteraceae</taxon>
        <taxon>Lysobacter</taxon>
    </lineage>
</organism>
<comment type="caution">
    <text evidence="3">The sequence shown here is derived from an EMBL/GenBank/DDBJ whole genome shotgun (WGS) entry which is preliminary data.</text>
</comment>
<protein>
    <recommendedName>
        <fullName evidence="2">Lysozyme inhibitor LprI-like N-terminal domain-containing protein</fullName>
    </recommendedName>
</protein>
<dbReference type="Gene3D" id="1.20.1270.180">
    <property type="match status" value="1"/>
</dbReference>
<dbReference type="RefSeq" id="WP_345303957.1">
    <property type="nucleotide sequence ID" value="NZ_BAABJE010000014.1"/>
</dbReference>
<feature type="signal peptide" evidence="1">
    <location>
        <begin position="1"/>
        <end position="24"/>
    </location>
</feature>
<evidence type="ECO:0000313" key="4">
    <source>
        <dbReference type="Proteomes" id="UP001499959"/>
    </source>
</evidence>
<dbReference type="EMBL" id="BAABJE010000014">
    <property type="protein sequence ID" value="GAA4800102.1"/>
    <property type="molecule type" value="Genomic_DNA"/>
</dbReference>
<evidence type="ECO:0000313" key="3">
    <source>
        <dbReference type="EMBL" id="GAA4800102.1"/>
    </source>
</evidence>
<dbReference type="Pfam" id="PF07007">
    <property type="entry name" value="LprI"/>
    <property type="match status" value="1"/>
</dbReference>
<feature type="domain" description="Lysozyme inhibitor LprI-like N-terminal" evidence="2">
    <location>
        <begin position="32"/>
        <end position="125"/>
    </location>
</feature>
<proteinExistence type="predicted"/>
<keyword evidence="4" id="KW-1185">Reference proteome</keyword>
<evidence type="ECO:0000256" key="1">
    <source>
        <dbReference type="SAM" id="SignalP"/>
    </source>
</evidence>
<sequence>MSPPIRFAVALTLALTAIALPALAREPECATGSHAETRACLERLTASVEAELQRAEARLAARIALWDAESPEVRRALRLLDADRKAYRDYRAAQCELQASAAAGGNGAEDLRAMCMIEQDRARMALLYAQLDRFGLAD</sequence>